<sequence>MILDRVDFSHIASTFKLRGYTYTGCAPVSLSMPNTQGHDAASRERDMFELAKQRRRADAEQARLKLAKKEARSRIRQVEEQRQNQDIDIRTPKRSAEIAERDSAVFFSDDLKTVSSSNAETIAKIVSKWRARTRWSKALQKDSRVIDQFVDEPAKFG</sequence>
<dbReference type="AlphaFoldDB" id="A0A9P8EK26"/>
<protein>
    <submittedName>
        <fullName evidence="2">Uncharacterized protein</fullName>
    </submittedName>
</protein>
<evidence type="ECO:0000256" key="1">
    <source>
        <dbReference type="SAM" id="MobiDB-lite"/>
    </source>
</evidence>
<dbReference type="EMBL" id="JAHFXF010000213">
    <property type="protein sequence ID" value="KAG9692858.1"/>
    <property type="molecule type" value="Genomic_DNA"/>
</dbReference>
<proteinExistence type="predicted"/>
<evidence type="ECO:0000313" key="3">
    <source>
        <dbReference type="Proteomes" id="UP000779574"/>
    </source>
</evidence>
<comment type="caution">
    <text evidence="2">The sequence shown here is derived from an EMBL/GenBank/DDBJ whole genome shotgun (WGS) entry which is preliminary data.</text>
</comment>
<name>A0A9P8EK26_AURME</name>
<evidence type="ECO:0000313" key="2">
    <source>
        <dbReference type="EMBL" id="KAG9692858.1"/>
    </source>
</evidence>
<feature type="non-terminal residue" evidence="2">
    <location>
        <position position="157"/>
    </location>
</feature>
<accession>A0A9P8EK26</accession>
<dbReference type="OrthoDB" id="3874152at2759"/>
<gene>
    <name evidence="2" type="ORF">KCU76_g6374</name>
</gene>
<reference evidence="2" key="2">
    <citation type="submission" date="2021-08" db="EMBL/GenBank/DDBJ databases">
        <authorList>
            <person name="Gostincar C."/>
            <person name="Sun X."/>
            <person name="Song Z."/>
            <person name="Gunde-Cimerman N."/>
        </authorList>
    </citation>
    <scope>NUCLEOTIDE SEQUENCE</scope>
    <source>
        <strain evidence="2">EXF-9911</strain>
    </source>
</reference>
<organism evidence="2 3">
    <name type="scientific">Aureobasidium melanogenum</name>
    <name type="common">Aureobasidium pullulans var. melanogenum</name>
    <dbReference type="NCBI Taxonomy" id="46634"/>
    <lineage>
        <taxon>Eukaryota</taxon>
        <taxon>Fungi</taxon>
        <taxon>Dikarya</taxon>
        <taxon>Ascomycota</taxon>
        <taxon>Pezizomycotina</taxon>
        <taxon>Dothideomycetes</taxon>
        <taxon>Dothideomycetidae</taxon>
        <taxon>Dothideales</taxon>
        <taxon>Saccotheciaceae</taxon>
        <taxon>Aureobasidium</taxon>
    </lineage>
</organism>
<dbReference type="Proteomes" id="UP000779574">
    <property type="component" value="Unassembled WGS sequence"/>
</dbReference>
<feature type="region of interest" description="Disordered" evidence="1">
    <location>
        <begin position="75"/>
        <end position="94"/>
    </location>
</feature>
<reference evidence="2" key="1">
    <citation type="journal article" date="2021" name="J Fungi (Basel)">
        <title>Virulence traits and population genomics of the black yeast Aureobasidium melanogenum.</title>
        <authorList>
            <person name="Cernosa A."/>
            <person name="Sun X."/>
            <person name="Gostincar C."/>
            <person name="Fang C."/>
            <person name="Gunde-Cimerman N."/>
            <person name="Song Z."/>
        </authorList>
    </citation>
    <scope>NUCLEOTIDE SEQUENCE</scope>
    <source>
        <strain evidence="2">EXF-9911</strain>
    </source>
</reference>